<dbReference type="Pfam" id="PF21742">
    <property type="entry name" value="DUF6868"/>
    <property type="match status" value="1"/>
</dbReference>
<accession>A0A5S9NPL0</accession>
<dbReference type="Proteomes" id="UP000435877">
    <property type="component" value="Unassembled WGS sequence"/>
</dbReference>
<protein>
    <recommendedName>
        <fullName evidence="2">DUF6868 domain-containing protein</fullName>
    </recommendedName>
</protein>
<feature type="transmembrane region" description="Helical" evidence="1">
    <location>
        <begin position="57"/>
        <end position="79"/>
    </location>
</feature>
<evidence type="ECO:0000313" key="6">
    <source>
        <dbReference type="Proteomes" id="UP000439591"/>
    </source>
</evidence>
<evidence type="ECO:0000259" key="2">
    <source>
        <dbReference type="Pfam" id="PF21742"/>
    </source>
</evidence>
<organism evidence="3 5">
    <name type="scientific">Zhongshania aliphaticivorans</name>
    <dbReference type="NCBI Taxonomy" id="1470434"/>
    <lineage>
        <taxon>Bacteria</taxon>
        <taxon>Pseudomonadati</taxon>
        <taxon>Pseudomonadota</taxon>
        <taxon>Gammaproteobacteria</taxon>
        <taxon>Cellvibrionales</taxon>
        <taxon>Spongiibacteraceae</taxon>
        <taxon>Zhongshania</taxon>
    </lineage>
</organism>
<keyword evidence="1" id="KW-1133">Transmembrane helix</keyword>
<reference evidence="5 6" key="1">
    <citation type="submission" date="2019-11" db="EMBL/GenBank/DDBJ databases">
        <authorList>
            <person name="Holert J."/>
        </authorList>
    </citation>
    <scope>NUCLEOTIDE SEQUENCE [LARGE SCALE GENOMIC DNA]</scope>
    <source>
        <strain evidence="4">BC3_2A</strain>
        <strain evidence="3">SB11_1A</strain>
    </source>
</reference>
<dbReference type="InterPro" id="IPR049220">
    <property type="entry name" value="DUF6868"/>
</dbReference>
<gene>
    <name evidence="3" type="ORF">IHBHHGIJ_02281</name>
    <name evidence="4" type="ORF">KFEGEMFD_02468</name>
</gene>
<dbReference type="EMBL" id="CACSIM010000004">
    <property type="protein sequence ID" value="CAA0109588.1"/>
    <property type="molecule type" value="Genomic_DNA"/>
</dbReference>
<dbReference type="RefSeq" id="WP_419183918.1">
    <property type="nucleotide sequence ID" value="NZ_CACSIK010000001.1"/>
</dbReference>
<name>A0A5S9NPL0_9GAMM</name>
<feature type="transmembrane region" description="Helical" evidence="1">
    <location>
        <begin position="15"/>
        <end position="36"/>
    </location>
</feature>
<keyword evidence="1" id="KW-0472">Membrane</keyword>
<evidence type="ECO:0000313" key="3">
    <source>
        <dbReference type="EMBL" id="CAA0092329.1"/>
    </source>
</evidence>
<dbReference type="Proteomes" id="UP000439591">
    <property type="component" value="Unassembled WGS sequence"/>
</dbReference>
<evidence type="ECO:0000313" key="4">
    <source>
        <dbReference type="EMBL" id="CAA0109588.1"/>
    </source>
</evidence>
<sequence length="80" mass="9408">MDIILLTNFLKWCSVLNIGILCFSSLMFMLAPDFIYRVHGRLFTLERTAFNTQIYQFLAIYKILILVFNLTPYIALLIIQ</sequence>
<feature type="domain" description="DUF6868" evidence="2">
    <location>
        <begin position="1"/>
        <end position="80"/>
    </location>
</feature>
<evidence type="ECO:0000313" key="5">
    <source>
        <dbReference type="Proteomes" id="UP000435877"/>
    </source>
</evidence>
<dbReference type="AlphaFoldDB" id="A0A5S9NPL0"/>
<evidence type="ECO:0000256" key="1">
    <source>
        <dbReference type="SAM" id="Phobius"/>
    </source>
</evidence>
<keyword evidence="1" id="KW-0812">Transmembrane</keyword>
<keyword evidence="5" id="KW-1185">Reference proteome</keyword>
<proteinExistence type="predicted"/>
<dbReference type="EMBL" id="CACSIK010000001">
    <property type="protein sequence ID" value="CAA0092329.1"/>
    <property type="molecule type" value="Genomic_DNA"/>
</dbReference>